<reference evidence="2" key="1">
    <citation type="submission" date="2023-01" db="EMBL/GenBank/DDBJ databases">
        <title>Metagenome sequencing of chrysophaentin producing Chrysophaeum taylorii.</title>
        <authorList>
            <person name="Davison J."/>
            <person name="Bewley C."/>
        </authorList>
    </citation>
    <scope>NUCLEOTIDE SEQUENCE</scope>
    <source>
        <strain evidence="2">NIES-1699</strain>
    </source>
</reference>
<evidence type="ECO:0000313" key="3">
    <source>
        <dbReference type="Proteomes" id="UP001230188"/>
    </source>
</evidence>
<sequence length="267" mass="29316">MMEKKKKDDAIALQYKIRENAMRQSEVLQEMSAWEKDIRKRDKEMRQKVEAAASGLPPVRRGGGRVVGLHLTKTAPTGTAAGHTHDKGYAKWDRFDVDAELSNDDRRPIDDLVHPFRRAERRVAEQAAEPVPPIGGDAEAAQRELGNKMFANGDYAGAVKSYTVCLGLKKRNSVALSNRAMAYLKLKEFHNAEADCTSALGIDPTHVKSLHRRAAARDALGKHRAALADVQAALKLEPSNKALAAEALKIRQHLRACFAAAPLAPIS</sequence>
<evidence type="ECO:0000313" key="2">
    <source>
        <dbReference type="EMBL" id="KAJ8604787.1"/>
    </source>
</evidence>
<dbReference type="PANTHER" id="PTHR46423:SF1">
    <property type="entry name" value="RNA POLYMERASE II-ASSOCIATED PROTEIN 3"/>
    <property type="match status" value="1"/>
</dbReference>
<comment type="caution">
    <text evidence="2">The sequence shown here is derived from an EMBL/GenBank/DDBJ whole genome shotgun (WGS) entry which is preliminary data.</text>
</comment>
<protein>
    <submittedName>
        <fullName evidence="2">Uncharacterized protein</fullName>
    </submittedName>
</protein>
<keyword evidence="3" id="KW-1185">Reference proteome</keyword>
<name>A0AAD7UHS3_9STRA</name>
<dbReference type="SUPFAM" id="SSF48452">
    <property type="entry name" value="TPR-like"/>
    <property type="match status" value="1"/>
</dbReference>
<dbReference type="InterPro" id="IPR019734">
    <property type="entry name" value="TPR_rpt"/>
</dbReference>
<dbReference type="InterPro" id="IPR011990">
    <property type="entry name" value="TPR-like_helical_dom_sf"/>
</dbReference>
<dbReference type="PANTHER" id="PTHR46423">
    <property type="entry name" value="RNA POLYMERASE II-ASSOCIATED PROTEIN 3"/>
    <property type="match status" value="1"/>
</dbReference>
<dbReference type="Gene3D" id="1.25.40.10">
    <property type="entry name" value="Tetratricopeptide repeat domain"/>
    <property type="match status" value="1"/>
</dbReference>
<evidence type="ECO:0000256" key="1">
    <source>
        <dbReference type="ARBA" id="ARBA00022803"/>
    </source>
</evidence>
<keyword evidence="1" id="KW-0802">TPR repeat</keyword>
<dbReference type="SMART" id="SM00028">
    <property type="entry name" value="TPR"/>
    <property type="match status" value="3"/>
</dbReference>
<dbReference type="GO" id="GO:0101031">
    <property type="term" value="C:protein folding chaperone complex"/>
    <property type="evidence" value="ECO:0007669"/>
    <property type="project" value="TreeGrafter"/>
</dbReference>
<accession>A0AAD7UHS3</accession>
<proteinExistence type="predicted"/>
<dbReference type="InterPro" id="IPR051966">
    <property type="entry name" value="RPAP3"/>
</dbReference>
<dbReference type="Pfam" id="PF00515">
    <property type="entry name" value="TPR_1"/>
    <property type="match status" value="1"/>
</dbReference>
<organism evidence="2 3">
    <name type="scientific">Chrysophaeum taylorii</name>
    <dbReference type="NCBI Taxonomy" id="2483200"/>
    <lineage>
        <taxon>Eukaryota</taxon>
        <taxon>Sar</taxon>
        <taxon>Stramenopiles</taxon>
        <taxon>Ochrophyta</taxon>
        <taxon>Pelagophyceae</taxon>
        <taxon>Pelagomonadales</taxon>
        <taxon>Pelagomonadaceae</taxon>
        <taxon>Chrysophaeum</taxon>
    </lineage>
</organism>
<gene>
    <name evidence="2" type="ORF">CTAYLR_001051</name>
</gene>
<dbReference type="AlphaFoldDB" id="A0AAD7UHS3"/>
<dbReference type="EMBL" id="JAQMWT010000322">
    <property type="protein sequence ID" value="KAJ8604787.1"/>
    <property type="molecule type" value="Genomic_DNA"/>
</dbReference>
<dbReference type="Proteomes" id="UP001230188">
    <property type="component" value="Unassembled WGS sequence"/>
</dbReference>